<feature type="compositionally biased region" description="Polar residues" evidence="1">
    <location>
        <begin position="90"/>
        <end position="101"/>
    </location>
</feature>
<dbReference type="Gene3D" id="3.40.50.2300">
    <property type="match status" value="1"/>
</dbReference>
<name>A0A4R0UNY2_BIFLL</name>
<proteinExistence type="predicted"/>
<evidence type="ECO:0008006" key="4">
    <source>
        <dbReference type="Google" id="ProtNLM"/>
    </source>
</evidence>
<gene>
    <name evidence="2" type="ORF">MCC10100_1208</name>
</gene>
<dbReference type="InterPro" id="IPR011006">
    <property type="entry name" value="CheY-like_superfamily"/>
</dbReference>
<dbReference type="Proteomes" id="UP000294241">
    <property type="component" value="Unassembled WGS sequence"/>
</dbReference>
<evidence type="ECO:0000313" key="2">
    <source>
        <dbReference type="EMBL" id="TCF38977.1"/>
    </source>
</evidence>
<evidence type="ECO:0000313" key="3">
    <source>
        <dbReference type="Proteomes" id="UP000294241"/>
    </source>
</evidence>
<comment type="caution">
    <text evidence="2">The sequence shown here is derived from an EMBL/GenBank/DDBJ whole genome shotgun (WGS) entry which is preliminary data.</text>
</comment>
<reference evidence="2 3" key="1">
    <citation type="journal article" date="2018" name="Sci. Rep.">
        <title>Genomic diversity and distribution of Bifidobacterium longum subsp. longum across the human lifespan.</title>
        <authorList>
            <person name="Odamaki T."/>
            <person name="Bottacini F."/>
            <person name="Kato K."/>
            <person name="Mitsuyama E."/>
            <person name="Yoshida K."/>
            <person name="Horigome A."/>
            <person name="Xiao J.Z."/>
            <person name="van Sinderen D."/>
        </authorList>
    </citation>
    <scope>NUCLEOTIDE SEQUENCE [LARGE SCALE GENOMIC DNA]</scope>
    <source>
        <strain evidence="2 3">MCC10100</strain>
    </source>
</reference>
<feature type="region of interest" description="Disordered" evidence="1">
    <location>
        <begin position="73"/>
        <end position="101"/>
    </location>
</feature>
<evidence type="ECO:0000256" key="1">
    <source>
        <dbReference type="SAM" id="MobiDB-lite"/>
    </source>
</evidence>
<accession>A0A4R0UNY2</accession>
<dbReference type="EMBL" id="SHST01000026">
    <property type="protein sequence ID" value="TCF38977.1"/>
    <property type="molecule type" value="Genomic_DNA"/>
</dbReference>
<dbReference type="AlphaFoldDB" id="A0A4R0UNY2"/>
<organism evidence="2 3">
    <name type="scientific">Bifidobacterium longum subsp. longum</name>
    <dbReference type="NCBI Taxonomy" id="1679"/>
    <lineage>
        <taxon>Bacteria</taxon>
        <taxon>Bacillati</taxon>
        <taxon>Actinomycetota</taxon>
        <taxon>Actinomycetes</taxon>
        <taxon>Bifidobacteriales</taxon>
        <taxon>Bifidobacteriaceae</taxon>
        <taxon>Bifidobacterium</taxon>
    </lineage>
</organism>
<sequence>MRLLVAVSNEPLAHAIHGALLAGRHEVSLASTGSIALAAVAKESFDAVILDESLLGISTEQLIESLGERCLTSTPLSKRRPTAPSARIHAQTTQMPKPNNARTMLPLAHKLTYDAQMPR</sequence>
<protein>
    <recommendedName>
        <fullName evidence="4">Response regulatory domain-containing protein</fullName>
    </recommendedName>
</protein>
<dbReference type="SUPFAM" id="SSF52172">
    <property type="entry name" value="CheY-like"/>
    <property type="match status" value="1"/>
</dbReference>